<dbReference type="GO" id="GO:0020037">
    <property type="term" value="F:heme binding"/>
    <property type="evidence" value="ECO:0007669"/>
    <property type="project" value="InterPro"/>
</dbReference>
<evidence type="ECO:0000256" key="1">
    <source>
        <dbReference type="ARBA" id="ARBA00003196"/>
    </source>
</evidence>
<dbReference type="Pfam" id="PF02276">
    <property type="entry name" value="CytoC_RC"/>
    <property type="match status" value="1"/>
</dbReference>
<evidence type="ECO:0000256" key="6">
    <source>
        <dbReference type="ARBA" id="ARBA00022723"/>
    </source>
</evidence>
<dbReference type="Proteomes" id="UP000069030">
    <property type="component" value="Chromosome"/>
</dbReference>
<dbReference type="SUPFAM" id="SSF48695">
    <property type="entry name" value="Multiheme cytochromes"/>
    <property type="match status" value="1"/>
</dbReference>
<dbReference type="KEGG" id="mod:AS202_05885"/>
<dbReference type="NCBIfam" id="NF033196">
    <property type="entry name" value="c_type_nonphoto"/>
    <property type="match status" value="1"/>
</dbReference>
<dbReference type="InterPro" id="IPR003158">
    <property type="entry name" value="Photosyn_RC_cyt_c-su"/>
</dbReference>
<accession>A0A0S7EDW3</accession>
<evidence type="ECO:0000256" key="8">
    <source>
        <dbReference type="ARBA" id="ARBA00023004"/>
    </source>
</evidence>
<dbReference type="GO" id="GO:0009055">
    <property type="term" value="F:electron transfer activity"/>
    <property type="evidence" value="ECO:0007669"/>
    <property type="project" value="InterPro"/>
</dbReference>
<organism evidence="9 10">
    <name type="scientific">Myroides odoratimimus</name>
    <dbReference type="NCBI Taxonomy" id="76832"/>
    <lineage>
        <taxon>Bacteria</taxon>
        <taxon>Pseudomonadati</taxon>
        <taxon>Bacteroidota</taxon>
        <taxon>Flavobacteriia</taxon>
        <taxon>Flavobacteriales</taxon>
        <taxon>Flavobacteriaceae</taxon>
        <taxon>Myroides</taxon>
    </lineage>
</organism>
<reference evidence="9 10" key="1">
    <citation type="journal article" date="2016" name="J. Zhejiang Univ. Sci. B">
        <title>Antibiotic resistance mechanisms of Myroides sp.</title>
        <authorList>
            <person name="Hu S."/>
            <person name="Yuan S."/>
            <person name="Qu H."/>
            <person name="Jiang T."/>
            <person name="Zhou Y."/>
            <person name="Wang M."/>
            <person name="Ming D."/>
        </authorList>
    </citation>
    <scope>NUCLEOTIDE SEQUENCE [LARGE SCALE GENOMIC DNA]</scope>
    <source>
        <strain evidence="9 10">PR63039</strain>
    </source>
</reference>
<evidence type="ECO:0000313" key="9">
    <source>
        <dbReference type="EMBL" id="ALU28307.1"/>
    </source>
</evidence>
<dbReference type="Gene3D" id="1.10.468.10">
    <property type="entry name" value="Photosynthetic Reaction Center, subunit C, domain 2"/>
    <property type="match status" value="1"/>
</dbReference>
<comment type="function">
    <text evidence="1">The reaction center of purple bacteria contains a tightly bound cytochrome molecule which re-reduces the photo oxidized primary electron donor.</text>
</comment>
<dbReference type="AlphaFoldDB" id="A0A0S7EDW3"/>
<dbReference type="InterPro" id="IPR036280">
    <property type="entry name" value="Multihaem_cyt_sf"/>
</dbReference>
<keyword evidence="8" id="KW-0408">Iron</keyword>
<keyword evidence="4" id="KW-0602">Photosynthesis</keyword>
<evidence type="ECO:0000256" key="7">
    <source>
        <dbReference type="ARBA" id="ARBA00022982"/>
    </source>
</evidence>
<evidence type="ECO:0000256" key="3">
    <source>
        <dbReference type="ARBA" id="ARBA00022448"/>
    </source>
</evidence>
<keyword evidence="6" id="KW-0479">Metal-binding</keyword>
<dbReference type="InterPro" id="IPR023119">
    <property type="entry name" value="Multihaem_cyt_PRC_cyt_su-like"/>
</dbReference>
<sequence length="141" mass="15655">MKIKNVLSILCSLGVLVTLFAFSSSTLVTESKAGDTEWKNLKVLPKDISNDSLKGLMRGYNDALGVKCGYCHTTVEGTDKLDFAADTKKEKEFARHMITMTQKINAENFNWQNHPKPETIDVVSCAMCHRGTTKPSQSLKL</sequence>
<evidence type="ECO:0000256" key="2">
    <source>
        <dbReference type="ARBA" id="ARBA00015978"/>
    </source>
</evidence>
<keyword evidence="7" id="KW-0249">Electron transport</keyword>
<dbReference type="eggNOG" id="ENOG5032SBF">
    <property type="taxonomic scope" value="Bacteria"/>
</dbReference>
<dbReference type="GO" id="GO:0030077">
    <property type="term" value="C:plasma membrane light-harvesting complex"/>
    <property type="evidence" value="ECO:0007669"/>
    <property type="project" value="InterPro"/>
</dbReference>
<dbReference type="GO" id="GO:0005506">
    <property type="term" value="F:iron ion binding"/>
    <property type="evidence" value="ECO:0007669"/>
    <property type="project" value="InterPro"/>
</dbReference>
<protein>
    <recommendedName>
        <fullName evidence="2">Photosynthetic reaction center cytochrome c subunit</fullName>
    </recommendedName>
</protein>
<keyword evidence="3" id="KW-0813">Transport</keyword>
<evidence type="ECO:0000256" key="5">
    <source>
        <dbReference type="ARBA" id="ARBA00022617"/>
    </source>
</evidence>
<gene>
    <name evidence="9" type="ORF">AS202_05885</name>
</gene>
<dbReference type="EMBL" id="CP013690">
    <property type="protein sequence ID" value="ALU28307.1"/>
    <property type="molecule type" value="Genomic_DNA"/>
</dbReference>
<evidence type="ECO:0000313" key="10">
    <source>
        <dbReference type="Proteomes" id="UP000069030"/>
    </source>
</evidence>
<dbReference type="GO" id="GO:0019684">
    <property type="term" value="P:photosynthesis, light reaction"/>
    <property type="evidence" value="ECO:0007669"/>
    <property type="project" value="InterPro"/>
</dbReference>
<proteinExistence type="predicted"/>
<evidence type="ECO:0000256" key="4">
    <source>
        <dbReference type="ARBA" id="ARBA00022531"/>
    </source>
</evidence>
<dbReference type="RefSeq" id="WP_006257846.1">
    <property type="nucleotide sequence ID" value="NZ_BCMQ01000002.1"/>
</dbReference>
<name>A0A0S7EDW3_9FLAO</name>
<keyword evidence="5" id="KW-0349">Heme</keyword>